<organism evidence="1 2">
    <name type="scientific">Photobacterium marinum</name>
    <dbReference type="NCBI Taxonomy" id="1056511"/>
    <lineage>
        <taxon>Bacteria</taxon>
        <taxon>Pseudomonadati</taxon>
        <taxon>Pseudomonadota</taxon>
        <taxon>Gammaproteobacteria</taxon>
        <taxon>Vibrionales</taxon>
        <taxon>Vibrionaceae</taxon>
        <taxon>Photobacterium</taxon>
    </lineage>
</organism>
<dbReference type="AlphaFoldDB" id="L8JHN2"/>
<evidence type="ECO:0000313" key="1">
    <source>
        <dbReference type="EMBL" id="ELR66962.1"/>
    </source>
</evidence>
<reference evidence="1 2" key="1">
    <citation type="submission" date="2012-12" db="EMBL/GenBank/DDBJ databases">
        <title>Genome Assembly of Photobacterium sp. AK15.</title>
        <authorList>
            <person name="Khatri I."/>
            <person name="Vaidya B."/>
            <person name="Srinivas T.N.R."/>
            <person name="Subramanian S."/>
            <person name="Pinnaka A."/>
        </authorList>
    </citation>
    <scope>NUCLEOTIDE SEQUENCE [LARGE SCALE GENOMIC DNA]</scope>
    <source>
        <strain evidence="1 2">AK15</strain>
    </source>
</reference>
<accession>L8JHN2</accession>
<comment type="caution">
    <text evidence="1">The sequence shown here is derived from an EMBL/GenBank/DDBJ whole genome shotgun (WGS) entry which is preliminary data.</text>
</comment>
<name>L8JHN2_9GAMM</name>
<keyword evidence="2" id="KW-1185">Reference proteome</keyword>
<evidence type="ECO:0000313" key="2">
    <source>
        <dbReference type="Proteomes" id="UP000011134"/>
    </source>
</evidence>
<gene>
    <name evidence="1" type="ORF">C942_04666</name>
</gene>
<dbReference type="EMBL" id="AMZO01000006">
    <property type="protein sequence ID" value="ELR66962.1"/>
    <property type="molecule type" value="Genomic_DNA"/>
</dbReference>
<sequence length="38" mass="4284">MLLQGWVNLFSGIKLEGRELLLTLEHDGDNLVELNCSI</sequence>
<dbReference type="Proteomes" id="UP000011134">
    <property type="component" value="Unassembled WGS sequence"/>
</dbReference>
<dbReference type="PATRIC" id="fig|1056511.3.peg.1500"/>
<protein>
    <submittedName>
        <fullName evidence="1">Uncharacterized protein</fullName>
    </submittedName>
</protein>
<proteinExistence type="predicted"/>